<dbReference type="InterPro" id="IPR009112">
    <property type="entry name" value="GTP_CycHdrlase_I_reg"/>
</dbReference>
<accession>A0A1I7ZY34</accession>
<dbReference type="AlphaFoldDB" id="A0A1I7ZY34"/>
<dbReference type="SUPFAM" id="SSF69761">
    <property type="entry name" value="GTP cyclohydrolase I feedback regulatory protein, GFRP"/>
    <property type="match status" value="1"/>
</dbReference>
<reference evidence="3" key="1">
    <citation type="submission" date="2016-11" db="UniProtKB">
        <authorList>
            <consortium name="WormBaseParasite"/>
        </authorList>
    </citation>
    <scope>IDENTIFICATION</scope>
</reference>
<sequence length="117" mass="12839">MESPFPSSMSAPLLSRRDSTMSSAGGASHIIITCAAKNLFKGPTRVSPPSDWSIVELLKIQETVRFGELKMRTKHCPQAVLDLLSTRGFRVVSMTSGGGDFENLKYVWVLAKENEAH</sequence>
<organism evidence="2 3">
    <name type="scientific">Steinernema glaseri</name>
    <dbReference type="NCBI Taxonomy" id="37863"/>
    <lineage>
        <taxon>Eukaryota</taxon>
        <taxon>Metazoa</taxon>
        <taxon>Ecdysozoa</taxon>
        <taxon>Nematoda</taxon>
        <taxon>Chromadorea</taxon>
        <taxon>Rhabditida</taxon>
        <taxon>Tylenchina</taxon>
        <taxon>Panagrolaimomorpha</taxon>
        <taxon>Strongyloidoidea</taxon>
        <taxon>Steinernematidae</taxon>
        <taxon>Steinernema</taxon>
    </lineage>
</organism>
<evidence type="ECO:0000313" key="2">
    <source>
        <dbReference type="Proteomes" id="UP000095287"/>
    </source>
</evidence>
<dbReference type="InterPro" id="IPR036717">
    <property type="entry name" value="GFRP_sf"/>
</dbReference>
<proteinExistence type="predicted"/>
<dbReference type="Proteomes" id="UP000095287">
    <property type="component" value="Unplaced"/>
</dbReference>
<dbReference type="Gene3D" id="3.30.1410.10">
    <property type="entry name" value="GTP cyclohydrolase I feedback regulatory protein GFRP"/>
    <property type="match status" value="1"/>
</dbReference>
<protein>
    <submittedName>
        <fullName evidence="3">GTP cyclohydrolase 1 feedback regulatory protein</fullName>
    </submittedName>
</protein>
<evidence type="ECO:0000256" key="1">
    <source>
        <dbReference type="SAM" id="MobiDB-lite"/>
    </source>
</evidence>
<dbReference type="WBParaSite" id="L893_g30737.t1">
    <property type="protein sequence ID" value="L893_g30737.t1"/>
    <property type="gene ID" value="L893_g30737"/>
</dbReference>
<evidence type="ECO:0000313" key="3">
    <source>
        <dbReference type="WBParaSite" id="L893_g30737.t1"/>
    </source>
</evidence>
<dbReference type="GO" id="GO:0009890">
    <property type="term" value="P:negative regulation of biosynthetic process"/>
    <property type="evidence" value="ECO:0007669"/>
    <property type="project" value="InterPro"/>
</dbReference>
<feature type="compositionally biased region" description="Polar residues" evidence="1">
    <location>
        <begin position="1"/>
        <end position="10"/>
    </location>
</feature>
<dbReference type="Pfam" id="PF06399">
    <property type="entry name" value="GFRP"/>
    <property type="match status" value="1"/>
</dbReference>
<feature type="region of interest" description="Disordered" evidence="1">
    <location>
        <begin position="1"/>
        <end position="22"/>
    </location>
</feature>
<keyword evidence="2" id="KW-1185">Reference proteome</keyword>
<name>A0A1I7ZY34_9BILA</name>